<organism evidence="1">
    <name type="scientific">Mantoniella antarctica</name>
    <dbReference type="NCBI Taxonomy" id="81844"/>
    <lineage>
        <taxon>Eukaryota</taxon>
        <taxon>Viridiplantae</taxon>
        <taxon>Chlorophyta</taxon>
        <taxon>Mamiellophyceae</taxon>
        <taxon>Mamiellales</taxon>
        <taxon>Mamiellaceae</taxon>
        <taxon>Mantoniella</taxon>
    </lineage>
</organism>
<protein>
    <submittedName>
        <fullName evidence="1">Uncharacterized protein</fullName>
    </submittedName>
</protein>
<dbReference type="AlphaFoldDB" id="A0A7S0SD11"/>
<name>A0A7S0SD11_9CHLO</name>
<accession>A0A7S0SD11</accession>
<proteinExistence type="predicted"/>
<dbReference type="EMBL" id="HBFC01008911">
    <property type="protein sequence ID" value="CAD8702438.1"/>
    <property type="molecule type" value="Transcribed_RNA"/>
</dbReference>
<sequence length="110" mass="12352">MFQEKVSRRALTEEAVECSGRSETSKGVGTAKVFGKEIQSRLRICLFCKKRGGRDATEGAKLQEARQEQYDAYIYVNHAAKVSRDSAWVRAARALPEERGSGKTRNKISR</sequence>
<evidence type="ECO:0000313" key="1">
    <source>
        <dbReference type="EMBL" id="CAD8702438.1"/>
    </source>
</evidence>
<gene>
    <name evidence="1" type="ORF">MANT1106_LOCUS5120</name>
</gene>
<reference evidence="1" key="1">
    <citation type="submission" date="2021-01" db="EMBL/GenBank/DDBJ databases">
        <authorList>
            <person name="Corre E."/>
            <person name="Pelletier E."/>
            <person name="Niang G."/>
            <person name="Scheremetjew M."/>
            <person name="Finn R."/>
            <person name="Kale V."/>
            <person name="Holt S."/>
            <person name="Cochrane G."/>
            <person name="Meng A."/>
            <person name="Brown T."/>
            <person name="Cohen L."/>
        </authorList>
    </citation>
    <scope>NUCLEOTIDE SEQUENCE</scope>
    <source>
        <strain evidence="1">SL-175</strain>
    </source>
</reference>